<feature type="region of interest" description="Disordered" evidence="1">
    <location>
        <begin position="1"/>
        <end position="55"/>
    </location>
</feature>
<protein>
    <submittedName>
        <fullName evidence="2">Kgd2 protein</fullName>
    </submittedName>
</protein>
<accession>A0A812JJV2</accession>
<feature type="region of interest" description="Disordered" evidence="1">
    <location>
        <begin position="560"/>
        <end position="583"/>
    </location>
</feature>
<evidence type="ECO:0000256" key="1">
    <source>
        <dbReference type="SAM" id="MobiDB-lite"/>
    </source>
</evidence>
<keyword evidence="3" id="KW-1185">Reference proteome</keyword>
<reference evidence="2" key="1">
    <citation type="submission" date="2021-02" db="EMBL/GenBank/DDBJ databases">
        <authorList>
            <person name="Dougan E. K."/>
            <person name="Rhodes N."/>
            <person name="Thang M."/>
            <person name="Chan C."/>
        </authorList>
    </citation>
    <scope>NUCLEOTIDE SEQUENCE</scope>
</reference>
<name>A0A812JJV2_9DINO</name>
<feature type="compositionally biased region" description="Basic and acidic residues" evidence="1">
    <location>
        <begin position="534"/>
        <end position="546"/>
    </location>
</feature>
<dbReference type="EMBL" id="CAJNDS010000424">
    <property type="protein sequence ID" value="CAE7204725.1"/>
    <property type="molecule type" value="Genomic_DNA"/>
</dbReference>
<comment type="caution">
    <text evidence="2">The sequence shown here is derived from an EMBL/GenBank/DDBJ whole genome shotgun (WGS) entry which is preliminary data.</text>
</comment>
<gene>
    <name evidence="2" type="primary">kgd2</name>
    <name evidence="2" type="ORF">SNAT2548_LOCUS6407</name>
</gene>
<evidence type="ECO:0000313" key="2">
    <source>
        <dbReference type="EMBL" id="CAE7204725.1"/>
    </source>
</evidence>
<proteinExistence type="predicted"/>
<feature type="compositionally biased region" description="Basic and acidic residues" evidence="1">
    <location>
        <begin position="506"/>
        <end position="517"/>
    </location>
</feature>
<organism evidence="2 3">
    <name type="scientific">Symbiodinium natans</name>
    <dbReference type="NCBI Taxonomy" id="878477"/>
    <lineage>
        <taxon>Eukaryota</taxon>
        <taxon>Sar</taxon>
        <taxon>Alveolata</taxon>
        <taxon>Dinophyceae</taxon>
        <taxon>Suessiales</taxon>
        <taxon>Symbiodiniaceae</taxon>
        <taxon>Symbiodinium</taxon>
    </lineage>
</organism>
<feature type="region of interest" description="Disordered" evidence="1">
    <location>
        <begin position="506"/>
        <end position="548"/>
    </location>
</feature>
<sequence>MAASRVKTTSDDASIQRLLHGQPGRQAAVTVPTGKLPQSDSPPSPTEMPQLPEEQAARTTGCLPGMKTVVRVHERLPAFLKLSVKSLCDLGPFEIDAANRGRCNFKEIWSPENCKISVSQQNMYEAGGTIFWADVAGSMDRGEELALEEVSWKEIFDVEEKMMPSIDKPLYFKNPFPVYDVSANLAHKDTWPAGLRLMRGHLPLLAWYMAMARALVQNDEKRVNQLFNMGMTLTLRAYTLKGQELLLKSLIESESVKIPELADSFQDFSYKVMRIQTKYLSEGDEIKQSQLLNLLQDDGVRFNGASVNKTMLQGALAVATTLDPVDGVKILTRIHREHGRDILSNGYAKLARVTQIASKQATLYSQRSVTDDSVQDLGRSLLQYTLESLYIALKREQCEPSTASFPKAAGAWEADESQIGLAAKWPLITCLVHKYGVSPKLEAAKDEHLLSDVKAEEHAPDFAPPVDVPGVQELLPPKAEEGAAPSPEACECKPGLLEAEVKVEAAMASKEEPKEEEPPAPAPPQALAPAAVKVRQEESEPLHEEEAPGVARICAVKEEPEHQHADEAGETLEEAVMNPEEQDLREELRATFARSEEAAARWRAWEGHGSDSSEADEVVLTRSSQCFRRFSTAAAPSKKFLRDDASIAPWPSVKLIRRAGRIVWRPEWCLPHRHGPGRWEDGASAGGIISWAVEPMALGLGEGFEVCFRDEPGPCGTGDEDLPDRLDSDFVIDFHRGANAWHFTAGTRSRSGAPKTVSDSVFTKRVLDPDLDRGQPTGRPT</sequence>
<dbReference type="OrthoDB" id="467782at2759"/>
<evidence type="ECO:0000313" key="3">
    <source>
        <dbReference type="Proteomes" id="UP000604046"/>
    </source>
</evidence>
<dbReference type="Proteomes" id="UP000604046">
    <property type="component" value="Unassembled WGS sequence"/>
</dbReference>
<feature type="region of interest" description="Disordered" evidence="1">
    <location>
        <begin position="747"/>
        <end position="781"/>
    </location>
</feature>
<dbReference type="AlphaFoldDB" id="A0A812JJV2"/>